<dbReference type="GO" id="GO:0004725">
    <property type="term" value="F:protein tyrosine phosphatase activity"/>
    <property type="evidence" value="ECO:0007669"/>
    <property type="project" value="UniProtKB-EC"/>
</dbReference>
<evidence type="ECO:0000259" key="7">
    <source>
        <dbReference type="SMART" id="SM00226"/>
    </source>
</evidence>
<dbReference type="PRINTS" id="PR00719">
    <property type="entry name" value="LMWPTPASE"/>
</dbReference>
<protein>
    <recommendedName>
        <fullName evidence="2">protein-tyrosine-phosphatase</fullName>
        <ecNumber evidence="2">3.1.3.48</ecNumber>
    </recommendedName>
</protein>
<dbReference type="Pfam" id="PF01451">
    <property type="entry name" value="LMWPc"/>
    <property type="match status" value="1"/>
</dbReference>
<evidence type="ECO:0000256" key="5">
    <source>
        <dbReference type="ARBA" id="ARBA00051722"/>
    </source>
</evidence>
<feature type="active site" description="Nucleophile" evidence="6">
    <location>
        <position position="9"/>
    </location>
</feature>
<comment type="similarity">
    <text evidence="1">Belongs to the low molecular weight phosphotyrosine protein phosphatase family.</text>
</comment>
<dbReference type="PANTHER" id="PTHR11717:SF31">
    <property type="entry name" value="LOW MOLECULAR WEIGHT PROTEIN-TYROSINE-PHOSPHATASE ETP-RELATED"/>
    <property type="match status" value="1"/>
</dbReference>
<evidence type="ECO:0000256" key="2">
    <source>
        <dbReference type="ARBA" id="ARBA00013064"/>
    </source>
</evidence>
<sequence>MMESILIVCEGNICRSPMAEAMLRDAMPGRRIASAGLNALVGMPAAPYAQDVMRMRGFDVSTHRAQQIGRSLCTDADLILVMDRRQRTSLENQFPFVRGRVFRLGEYTDFDVHDPYRQPRFVFERCARLIELGVSEWSKRLRIV</sequence>
<dbReference type="CDD" id="cd16343">
    <property type="entry name" value="LMWPTP"/>
    <property type="match status" value="1"/>
</dbReference>
<comment type="catalytic activity">
    <reaction evidence="5">
        <text>O-phospho-L-tyrosyl-[protein] + H2O = L-tyrosyl-[protein] + phosphate</text>
        <dbReference type="Rhea" id="RHEA:10684"/>
        <dbReference type="Rhea" id="RHEA-COMP:10136"/>
        <dbReference type="Rhea" id="RHEA-COMP:20101"/>
        <dbReference type="ChEBI" id="CHEBI:15377"/>
        <dbReference type="ChEBI" id="CHEBI:43474"/>
        <dbReference type="ChEBI" id="CHEBI:46858"/>
        <dbReference type="ChEBI" id="CHEBI:61978"/>
        <dbReference type="EC" id="3.1.3.48"/>
    </reaction>
</comment>
<evidence type="ECO:0000256" key="3">
    <source>
        <dbReference type="ARBA" id="ARBA00022801"/>
    </source>
</evidence>
<dbReference type="AlphaFoldDB" id="A0A071MHD7"/>
<feature type="active site" description="Proton donor" evidence="6">
    <location>
        <position position="114"/>
    </location>
</feature>
<proteinExistence type="inferred from homology"/>
<evidence type="ECO:0000256" key="1">
    <source>
        <dbReference type="ARBA" id="ARBA00011063"/>
    </source>
</evidence>
<name>A0A071MHD7_9BURK</name>
<dbReference type="PANTHER" id="PTHR11717">
    <property type="entry name" value="LOW MOLECULAR WEIGHT PROTEIN TYROSINE PHOSPHATASE"/>
    <property type="match status" value="1"/>
</dbReference>
<keyword evidence="3" id="KW-0378">Hydrolase</keyword>
<dbReference type="InterPro" id="IPR023485">
    <property type="entry name" value="Ptyr_pPase"/>
</dbReference>
<gene>
    <name evidence="8" type="ORF">DT99_29800</name>
</gene>
<dbReference type="InterPro" id="IPR050438">
    <property type="entry name" value="LMW_PTPase"/>
</dbReference>
<dbReference type="InterPro" id="IPR036196">
    <property type="entry name" value="Ptyr_pPase_sf"/>
</dbReference>
<feature type="active site" evidence="6">
    <location>
        <position position="15"/>
    </location>
</feature>
<feature type="domain" description="Phosphotyrosine protein phosphatase I" evidence="7">
    <location>
        <begin position="3"/>
        <end position="140"/>
    </location>
</feature>
<dbReference type="SUPFAM" id="SSF52788">
    <property type="entry name" value="Phosphotyrosine protein phosphatases I"/>
    <property type="match status" value="1"/>
</dbReference>
<dbReference type="OrthoDB" id="9784339at2"/>
<evidence type="ECO:0000256" key="6">
    <source>
        <dbReference type="PIRSR" id="PIRSR617867-1"/>
    </source>
</evidence>
<dbReference type="EC" id="3.1.3.48" evidence="2"/>
<comment type="caution">
    <text evidence="8">The sequence shown here is derived from an EMBL/GenBank/DDBJ whole genome shotgun (WGS) entry which is preliminary data.</text>
</comment>
<reference evidence="8" key="1">
    <citation type="submission" date="2014-04" db="EMBL/GenBank/DDBJ databases">
        <title>In planta biocontrol of soil-borne Fusarium wilt of banana through a plant endophytic bacterium, Burkholderia cenocepacia 869T2.</title>
        <authorList>
            <person name="Ho Y.-N."/>
            <person name="Chiang H.-M."/>
            <person name="Chao C.-P."/>
            <person name="Su C.-C."/>
            <person name="Hsu H.-F."/>
            <person name="Guo C.-T."/>
            <person name="Hsieh J.-L."/>
            <person name="Huang C.-C."/>
        </authorList>
    </citation>
    <scope>NUCLEOTIDE SEQUENCE [LARGE SCALE GENOMIC DNA]</scope>
    <source>
        <strain evidence="8">869T2</strain>
    </source>
</reference>
<dbReference type="EMBL" id="JJOA01000034">
    <property type="protein sequence ID" value="KEA55931.1"/>
    <property type="molecule type" value="Genomic_DNA"/>
</dbReference>
<organism evidence="8">
    <name type="scientific">Burkholderia cenocepacia</name>
    <dbReference type="NCBI Taxonomy" id="95486"/>
    <lineage>
        <taxon>Bacteria</taxon>
        <taxon>Pseudomonadati</taxon>
        <taxon>Pseudomonadota</taxon>
        <taxon>Betaproteobacteria</taxon>
        <taxon>Burkholderiales</taxon>
        <taxon>Burkholderiaceae</taxon>
        <taxon>Burkholderia</taxon>
        <taxon>Burkholderia cepacia complex</taxon>
    </lineage>
</organism>
<keyword evidence="4" id="KW-0904">Protein phosphatase</keyword>
<accession>A0A071MHD7</accession>
<dbReference type="InterPro" id="IPR017867">
    <property type="entry name" value="Tyr_phospatase_low_mol_wt"/>
</dbReference>
<evidence type="ECO:0000256" key="4">
    <source>
        <dbReference type="ARBA" id="ARBA00022912"/>
    </source>
</evidence>
<evidence type="ECO:0000313" key="8">
    <source>
        <dbReference type="EMBL" id="KEA55931.1"/>
    </source>
</evidence>
<dbReference type="SMART" id="SM00226">
    <property type="entry name" value="LMWPc"/>
    <property type="match status" value="1"/>
</dbReference>
<dbReference type="Gene3D" id="3.40.50.2300">
    <property type="match status" value="1"/>
</dbReference>